<sequence>MKTTATTARRRLAADEAIIGLGKSENREDENGGENSKLGMKSRRAIWTLGLSDELVQINGYCEIN</sequence>
<evidence type="ECO:0000313" key="1">
    <source>
        <dbReference type="EMBL" id="KAH0435392.1"/>
    </source>
</evidence>
<keyword evidence="2" id="KW-1185">Reference proteome</keyword>
<protein>
    <submittedName>
        <fullName evidence="1">Uncharacterized protein</fullName>
    </submittedName>
</protein>
<reference evidence="1 2" key="1">
    <citation type="journal article" date="2021" name="Hortic Res">
        <title>Chromosome-scale assembly of the Dendrobium chrysotoxum genome enhances the understanding of orchid evolution.</title>
        <authorList>
            <person name="Zhang Y."/>
            <person name="Zhang G.Q."/>
            <person name="Zhang D."/>
            <person name="Liu X.D."/>
            <person name="Xu X.Y."/>
            <person name="Sun W.H."/>
            <person name="Yu X."/>
            <person name="Zhu X."/>
            <person name="Wang Z.W."/>
            <person name="Zhao X."/>
            <person name="Zhong W.Y."/>
            <person name="Chen H."/>
            <person name="Yin W.L."/>
            <person name="Huang T."/>
            <person name="Niu S.C."/>
            <person name="Liu Z.J."/>
        </authorList>
    </citation>
    <scope>NUCLEOTIDE SEQUENCE [LARGE SCALE GENOMIC DNA]</scope>
    <source>
        <strain evidence="1">Lindl</strain>
    </source>
</reference>
<proteinExistence type="predicted"/>
<dbReference type="EMBL" id="JAGFBR010000769">
    <property type="protein sequence ID" value="KAH0435392.1"/>
    <property type="molecule type" value="Genomic_DNA"/>
</dbReference>
<dbReference type="Proteomes" id="UP000775213">
    <property type="component" value="Unassembled WGS sequence"/>
</dbReference>
<evidence type="ECO:0000313" key="2">
    <source>
        <dbReference type="Proteomes" id="UP000775213"/>
    </source>
</evidence>
<name>A0AAV7FLY5_DENCH</name>
<dbReference type="AlphaFoldDB" id="A0AAV7FLY5"/>
<comment type="caution">
    <text evidence="1">The sequence shown here is derived from an EMBL/GenBank/DDBJ whole genome shotgun (WGS) entry which is preliminary data.</text>
</comment>
<gene>
    <name evidence="1" type="ORF">IEQ34_026630</name>
</gene>
<accession>A0AAV7FLY5</accession>
<organism evidence="1 2">
    <name type="scientific">Dendrobium chrysotoxum</name>
    <name type="common">Orchid</name>
    <dbReference type="NCBI Taxonomy" id="161865"/>
    <lineage>
        <taxon>Eukaryota</taxon>
        <taxon>Viridiplantae</taxon>
        <taxon>Streptophyta</taxon>
        <taxon>Embryophyta</taxon>
        <taxon>Tracheophyta</taxon>
        <taxon>Spermatophyta</taxon>
        <taxon>Magnoliopsida</taxon>
        <taxon>Liliopsida</taxon>
        <taxon>Asparagales</taxon>
        <taxon>Orchidaceae</taxon>
        <taxon>Epidendroideae</taxon>
        <taxon>Malaxideae</taxon>
        <taxon>Dendrobiinae</taxon>
        <taxon>Dendrobium</taxon>
    </lineage>
</organism>